<dbReference type="InterPro" id="IPR002938">
    <property type="entry name" value="FAD-bd"/>
</dbReference>
<gene>
    <name evidence="7" type="ORF">B2J93_8422</name>
</gene>
<organism evidence="7 8">
    <name type="scientific">Diplocarpon coronariae</name>
    <dbReference type="NCBI Taxonomy" id="2795749"/>
    <lineage>
        <taxon>Eukaryota</taxon>
        <taxon>Fungi</taxon>
        <taxon>Dikarya</taxon>
        <taxon>Ascomycota</taxon>
        <taxon>Pezizomycotina</taxon>
        <taxon>Leotiomycetes</taxon>
        <taxon>Helotiales</taxon>
        <taxon>Drepanopezizaceae</taxon>
        <taxon>Diplocarpon</taxon>
    </lineage>
</organism>
<keyword evidence="5" id="KW-0503">Monooxygenase</keyword>
<dbReference type="GO" id="GO:0004497">
    <property type="term" value="F:monooxygenase activity"/>
    <property type="evidence" value="ECO:0007669"/>
    <property type="project" value="UniProtKB-KW"/>
</dbReference>
<protein>
    <submittedName>
        <fullName evidence="7">Salicylate hydroxylase</fullName>
    </submittedName>
</protein>
<accession>A0A218YY58</accession>
<dbReference type="Pfam" id="PF13450">
    <property type="entry name" value="NAD_binding_8"/>
    <property type="match status" value="1"/>
</dbReference>
<dbReference type="Proteomes" id="UP000242519">
    <property type="component" value="Unassembled WGS sequence"/>
</dbReference>
<dbReference type="OrthoDB" id="9993796at2759"/>
<dbReference type="GO" id="GO:0071949">
    <property type="term" value="F:FAD binding"/>
    <property type="evidence" value="ECO:0007669"/>
    <property type="project" value="InterPro"/>
</dbReference>
<evidence type="ECO:0000259" key="6">
    <source>
        <dbReference type="Pfam" id="PF01494"/>
    </source>
</evidence>
<dbReference type="InParanoid" id="A0A218YY58"/>
<evidence type="ECO:0000256" key="1">
    <source>
        <dbReference type="ARBA" id="ARBA00007992"/>
    </source>
</evidence>
<evidence type="ECO:0000313" key="7">
    <source>
        <dbReference type="EMBL" id="OWP00731.1"/>
    </source>
</evidence>
<dbReference type="PANTHER" id="PTHR13789:SF215">
    <property type="entry name" value="FAD-BINDING DOMAIN-CONTAINING PROTEIN-RELATED"/>
    <property type="match status" value="1"/>
</dbReference>
<dbReference type="InterPro" id="IPR050493">
    <property type="entry name" value="FAD-dep_Monooxygenase_BioMet"/>
</dbReference>
<dbReference type="PROSITE" id="PS51257">
    <property type="entry name" value="PROKAR_LIPOPROTEIN"/>
    <property type="match status" value="1"/>
</dbReference>
<sequence>MRPGESPPLNILIVGAGIAGFSAAISCRRAGHNVDIYERSALNNELGAAIHVCPNASRGLLAWGLDPVKGRFVTCKKSWRAHGSTLVAFQESDDSYVAEKFGAPWYFAHRVDLHEELKRLATRAEGGGRPAVVHLKSEVTKYDPEAGSISLSNGRDVFGDLVIAADGVHTASIEAILGISNPALPTTNYNFAYRFLIPTEELAADPETVQFTEDDDGKIKILVGEGRRLVWYPCRNNEAHNFVAIFHSDEHVYHEDWQTHVDASALLGTYSDFHPSIVAVLRQVADKADAAPYRKAKDVKQWPLLFRAPITSWHREKLVAIGDAAHPMLPHQGQGGAQAIEDSVALGIALVGCTPANLEDRLKVFEGLRMKRASVMQIFSNAGQDEPEKIRIDAAKFIPAALVPSTPPPLSPEINGTSDMIGSPETPEDFFAYNFGYDVVKDSTQAMQREDPTWELPPMFFEKTPAAGVYP</sequence>
<reference evidence="7 8" key="1">
    <citation type="submission" date="2017-04" db="EMBL/GenBank/DDBJ databases">
        <title>Draft genome sequence of Marssonina coronaria NL1: causal agent of apple blotch.</title>
        <authorList>
            <person name="Cheng Q."/>
        </authorList>
    </citation>
    <scope>NUCLEOTIDE SEQUENCE [LARGE SCALE GENOMIC DNA]</scope>
    <source>
        <strain evidence="7 8">NL1</strain>
    </source>
</reference>
<comment type="similarity">
    <text evidence="1">Belongs to the paxM FAD-dependent monooxygenase family.</text>
</comment>
<dbReference type="Gene3D" id="3.50.50.60">
    <property type="entry name" value="FAD/NAD(P)-binding domain"/>
    <property type="match status" value="1"/>
</dbReference>
<evidence type="ECO:0000256" key="5">
    <source>
        <dbReference type="ARBA" id="ARBA00023033"/>
    </source>
</evidence>
<dbReference type="Pfam" id="PF01494">
    <property type="entry name" value="FAD_binding_3"/>
    <property type="match status" value="1"/>
</dbReference>
<feature type="domain" description="FAD-binding" evidence="6">
    <location>
        <begin position="156"/>
        <end position="351"/>
    </location>
</feature>
<evidence type="ECO:0000256" key="3">
    <source>
        <dbReference type="ARBA" id="ARBA00022827"/>
    </source>
</evidence>
<keyword evidence="3" id="KW-0274">FAD</keyword>
<dbReference type="AlphaFoldDB" id="A0A218YY58"/>
<dbReference type="SUPFAM" id="SSF51905">
    <property type="entry name" value="FAD/NAD(P)-binding domain"/>
    <property type="match status" value="1"/>
</dbReference>
<dbReference type="PANTHER" id="PTHR13789">
    <property type="entry name" value="MONOOXYGENASE"/>
    <property type="match status" value="1"/>
</dbReference>
<comment type="caution">
    <text evidence="7">The sequence shown here is derived from an EMBL/GenBank/DDBJ whole genome shotgun (WGS) entry which is preliminary data.</text>
</comment>
<dbReference type="InterPro" id="IPR036188">
    <property type="entry name" value="FAD/NAD-bd_sf"/>
</dbReference>
<dbReference type="EMBL" id="MZNU01000308">
    <property type="protein sequence ID" value="OWP00731.1"/>
    <property type="molecule type" value="Genomic_DNA"/>
</dbReference>
<name>A0A218YY58_9HELO</name>
<proteinExistence type="inferred from homology"/>
<keyword evidence="8" id="KW-1185">Reference proteome</keyword>
<dbReference type="STRING" id="503106.A0A218YY58"/>
<evidence type="ECO:0000256" key="4">
    <source>
        <dbReference type="ARBA" id="ARBA00023002"/>
    </source>
</evidence>
<keyword evidence="2" id="KW-0285">Flavoprotein</keyword>
<keyword evidence="4" id="KW-0560">Oxidoreductase</keyword>
<evidence type="ECO:0000313" key="8">
    <source>
        <dbReference type="Proteomes" id="UP000242519"/>
    </source>
</evidence>
<dbReference type="PRINTS" id="PR00420">
    <property type="entry name" value="RNGMNOXGNASE"/>
</dbReference>
<evidence type="ECO:0000256" key="2">
    <source>
        <dbReference type="ARBA" id="ARBA00022630"/>
    </source>
</evidence>
<dbReference type="SUPFAM" id="SSF54373">
    <property type="entry name" value="FAD-linked reductases, C-terminal domain"/>
    <property type="match status" value="1"/>
</dbReference>